<evidence type="ECO:0000313" key="1">
    <source>
        <dbReference type="EMBL" id="MDG0815436.1"/>
    </source>
</evidence>
<proteinExistence type="predicted"/>
<keyword evidence="2" id="KW-1185">Reference proteome</keyword>
<reference evidence="1" key="1">
    <citation type="submission" date="2022-08" db="EMBL/GenBank/DDBJ databases">
        <title>Novel Bdellovibrio Species Isolated from Svalbard: Designation Bdellovibrio svalbardensis.</title>
        <authorList>
            <person name="Mitchell R.J."/>
            <person name="Choi S.Y."/>
        </authorList>
    </citation>
    <scope>NUCLEOTIDE SEQUENCE</scope>
    <source>
        <strain evidence="1">PAP01</strain>
    </source>
</reference>
<evidence type="ECO:0008006" key="3">
    <source>
        <dbReference type="Google" id="ProtNLM"/>
    </source>
</evidence>
<dbReference type="EMBL" id="JANRMI010000001">
    <property type="protein sequence ID" value="MDG0815436.1"/>
    <property type="molecule type" value="Genomic_DNA"/>
</dbReference>
<protein>
    <recommendedName>
        <fullName evidence="3">STAS domain-containing protein</fullName>
    </recommendedName>
</protein>
<accession>A0ABT6DF35</accession>
<comment type="caution">
    <text evidence="1">The sequence shown here is derived from an EMBL/GenBank/DDBJ whole genome shotgun (WGS) entry which is preliminary data.</text>
</comment>
<evidence type="ECO:0000313" key="2">
    <source>
        <dbReference type="Proteomes" id="UP001152321"/>
    </source>
</evidence>
<sequence length="157" mass="17952">MSEHFQIQTKKNEGMCMIQLNGHLCEIVQFPDLAHAKNIIIDCLSLQSINSIGIKVWVHWVSSLRQSKIFLENCPPCLMIQLNQVAGFFTSNMSVGSFWVPYISERTDETKSVLFRKGTEYSEDGKIIWPPVKDSLGNDMEVDVVESQYFSFLGKNR</sequence>
<dbReference type="Proteomes" id="UP001152321">
    <property type="component" value="Unassembled WGS sequence"/>
</dbReference>
<organism evidence="1 2">
    <name type="scientific">Bdellovibrio svalbardensis</name>
    <dbReference type="NCBI Taxonomy" id="2972972"/>
    <lineage>
        <taxon>Bacteria</taxon>
        <taxon>Pseudomonadati</taxon>
        <taxon>Bdellovibrionota</taxon>
        <taxon>Bdellovibrionia</taxon>
        <taxon>Bdellovibrionales</taxon>
        <taxon>Pseudobdellovibrionaceae</taxon>
        <taxon>Bdellovibrio</taxon>
    </lineage>
</organism>
<dbReference type="RefSeq" id="WP_277576911.1">
    <property type="nucleotide sequence ID" value="NZ_JANRMI010000001.1"/>
</dbReference>
<gene>
    <name evidence="1" type="ORF">NWE73_03615</name>
</gene>
<name>A0ABT6DF35_9BACT</name>